<comment type="caution">
    <text evidence="8">The sequence shown here is derived from an EMBL/GenBank/DDBJ whole genome shotgun (WGS) entry which is preliminary data.</text>
</comment>
<keyword evidence="4 6" id="KW-1133">Transmembrane helix</keyword>
<protein>
    <submittedName>
        <fullName evidence="8">RDD family protein</fullName>
    </submittedName>
</protein>
<accession>A0ABV6KLF9</accession>
<dbReference type="Proteomes" id="UP001589738">
    <property type="component" value="Unassembled WGS sequence"/>
</dbReference>
<gene>
    <name evidence="8" type="ORF">ACFFHF_02455</name>
</gene>
<proteinExistence type="predicted"/>
<dbReference type="RefSeq" id="WP_377057653.1">
    <property type="nucleotide sequence ID" value="NZ_JBHLUU010000015.1"/>
</dbReference>
<dbReference type="InterPro" id="IPR010432">
    <property type="entry name" value="RDD"/>
</dbReference>
<feature type="domain" description="RDD" evidence="7">
    <location>
        <begin position="23"/>
        <end position="147"/>
    </location>
</feature>
<feature type="transmembrane region" description="Helical" evidence="6">
    <location>
        <begin position="117"/>
        <end position="136"/>
    </location>
</feature>
<dbReference type="PANTHER" id="PTHR36115">
    <property type="entry name" value="PROLINE-RICH ANTIGEN HOMOLOG-RELATED"/>
    <property type="match status" value="1"/>
</dbReference>
<evidence type="ECO:0000256" key="5">
    <source>
        <dbReference type="ARBA" id="ARBA00023136"/>
    </source>
</evidence>
<keyword evidence="5 6" id="KW-0472">Membrane</keyword>
<evidence type="ECO:0000256" key="1">
    <source>
        <dbReference type="ARBA" id="ARBA00004651"/>
    </source>
</evidence>
<dbReference type="EMBL" id="JBHLUU010000015">
    <property type="protein sequence ID" value="MFC0474156.1"/>
    <property type="molecule type" value="Genomic_DNA"/>
</dbReference>
<dbReference type="Pfam" id="PF06271">
    <property type="entry name" value="RDD"/>
    <property type="match status" value="1"/>
</dbReference>
<evidence type="ECO:0000256" key="6">
    <source>
        <dbReference type="SAM" id="Phobius"/>
    </source>
</evidence>
<evidence type="ECO:0000256" key="2">
    <source>
        <dbReference type="ARBA" id="ARBA00022475"/>
    </source>
</evidence>
<evidence type="ECO:0000256" key="3">
    <source>
        <dbReference type="ARBA" id="ARBA00022692"/>
    </source>
</evidence>
<organism evidence="8 9">
    <name type="scientific">Robertmurraya beringensis</name>
    <dbReference type="NCBI Taxonomy" id="641660"/>
    <lineage>
        <taxon>Bacteria</taxon>
        <taxon>Bacillati</taxon>
        <taxon>Bacillota</taxon>
        <taxon>Bacilli</taxon>
        <taxon>Bacillales</taxon>
        <taxon>Bacillaceae</taxon>
        <taxon>Robertmurraya</taxon>
    </lineage>
</organism>
<evidence type="ECO:0000259" key="7">
    <source>
        <dbReference type="Pfam" id="PF06271"/>
    </source>
</evidence>
<evidence type="ECO:0000256" key="4">
    <source>
        <dbReference type="ARBA" id="ARBA00022989"/>
    </source>
</evidence>
<reference evidence="8 9" key="1">
    <citation type="submission" date="2024-09" db="EMBL/GenBank/DDBJ databases">
        <authorList>
            <person name="Sun Q."/>
            <person name="Mori K."/>
        </authorList>
    </citation>
    <scope>NUCLEOTIDE SEQUENCE [LARGE SCALE GENOMIC DNA]</scope>
    <source>
        <strain evidence="8 9">CGMCC 1.9126</strain>
    </source>
</reference>
<keyword evidence="3 6" id="KW-0812">Transmembrane</keyword>
<feature type="transmembrane region" description="Helical" evidence="6">
    <location>
        <begin position="29"/>
        <end position="51"/>
    </location>
</feature>
<keyword evidence="2" id="KW-1003">Cell membrane</keyword>
<evidence type="ECO:0000313" key="9">
    <source>
        <dbReference type="Proteomes" id="UP001589738"/>
    </source>
</evidence>
<dbReference type="InterPro" id="IPR051791">
    <property type="entry name" value="Pra-immunoreactive"/>
</dbReference>
<comment type="subcellular location">
    <subcellularLocation>
        <location evidence="1">Cell membrane</location>
        <topology evidence="1">Multi-pass membrane protein</topology>
    </subcellularLocation>
</comment>
<name>A0ABV6KLF9_9BACI</name>
<sequence>MDWAEQPAPPQAGYTIFSNARFAGFWMRFWAYLLDLLVIGSIDRILIHPIFRAIGLDLHSGDFFAPITIATALTFYGYFVLMTKFFGQTLGKMVFGLRVISLHGEKLTWSTVLFREWVGRFISTFIVILYVLVAFLPKKQGIHDLFADTTVVHDQ</sequence>
<evidence type="ECO:0000313" key="8">
    <source>
        <dbReference type="EMBL" id="MFC0474156.1"/>
    </source>
</evidence>
<dbReference type="PANTHER" id="PTHR36115:SF9">
    <property type="entry name" value="LMO1584 PROTEIN"/>
    <property type="match status" value="1"/>
</dbReference>
<keyword evidence="9" id="KW-1185">Reference proteome</keyword>
<feature type="transmembrane region" description="Helical" evidence="6">
    <location>
        <begin position="63"/>
        <end position="81"/>
    </location>
</feature>